<sequence>MSFNKLPPEILLEISQYIKQEYLRKLSSACRQFMAVLQCKAYSTLHFDETSKSAYPVFAIALGPRKQLVRTIRFVPHDPRPDQNESADQGIKLSDKSRQVLGSLHKFPMLYKFQFDLSTWRIDQWSDMPFHERYDLRTRRPETDSVPWRHIILQSLKALIPHGSTQNRGAFSCLEMKALPPTQDFRQILLKPAWLDLVKDLKTFEVSLAVIESE</sequence>
<dbReference type="Proteomes" id="UP001152024">
    <property type="component" value="Unassembled WGS sequence"/>
</dbReference>
<reference evidence="2" key="1">
    <citation type="submission" date="2022-09" db="EMBL/GenBank/DDBJ databases">
        <title>Fusarium specimens isolated from Avocado Roots.</title>
        <authorList>
            <person name="Stajich J."/>
            <person name="Roper C."/>
            <person name="Heimlech-Rivalta G."/>
        </authorList>
    </citation>
    <scope>NUCLEOTIDE SEQUENCE</scope>
    <source>
        <strain evidence="2">CF00095</strain>
    </source>
</reference>
<name>A0ABQ8RMT0_FUSEQ</name>
<gene>
    <name evidence="2" type="ORF">NW768_002065</name>
</gene>
<organism evidence="2 3">
    <name type="scientific">Fusarium equiseti</name>
    <name type="common">Fusarium scirpi</name>
    <dbReference type="NCBI Taxonomy" id="61235"/>
    <lineage>
        <taxon>Eukaryota</taxon>
        <taxon>Fungi</taxon>
        <taxon>Dikarya</taxon>
        <taxon>Ascomycota</taxon>
        <taxon>Pezizomycotina</taxon>
        <taxon>Sordariomycetes</taxon>
        <taxon>Hypocreomycetidae</taxon>
        <taxon>Hypocreales</taxon>
        <taxon>Nectriaceae</taxon>
        <taxon>Fusarium</taxon>
        <taxon>Fusarium incarnatum-equiseti species complex</taxon>
    </lineage>
</organism>
<feature type="domain" description="F-box" evidence="1">
    <location>
        <begin position="1"/>
        <end position="45"/>
    </location>
</feature>
<dbReference type="InterPro" id="IPR001810">
    <property type="entry name" value="F-box_dom"/>
</dbReference>
<evidence type="ECO:0000313" key="3">
    <source>
        <dbReference type="Proteomes" id="UP001152024"/>
    </source>
</evidence>
<protein>
    <recommendedName>
        <fullName evidence="1">F-box domain-containing protein</fullName>
    </recommendedName>
</protein>
<keyword evidence="3" id="KW-1185">Reference proteome</keyword>
<dbReference type="EMBL" id="JAOQBH010000003">
    <property type="protein sequence ID" value="KAJ4138244.1"/>
    <property type="molecule type" value="Genomic_DNA"/>
</dbReference>
<evidence type="ECO:0000259" key="1">
    <source>
        <dbReference type="PROSITE" id="PS50181"/>
    </source>
</evidence>
<accession>A0ABQ8RMT0</accession>
<comment type="caution">
    <text evidence="2">The sequence shown here is derived from an EMBL/GenBank/DDBJ whole genome shotgun (WGS) entry which is preliminary data.</text>
</comment>
<dbReference type="PROSITE" id="PS50181">
    <property type="entry name" value="FBOX"/>
    <property type="match status" value="1"/>
</dbReference>
<evidence type="ECO:0000313" key="2">
    <source>
        <dbReference type="EMBL" id="KAJ4138244.1"/>
    </source>
</evidence>
<proteinExistence type="predicted"/>